<evidence type="ECO:0008006" key="4">
    <source>
        <dbReference type="Google" id="ProtNLM"/>
    </source>
</evidence>
<feature type="transmembrane region" description="Helical" evidence="1">
    <location>
        <begin position="45"/>
        <end position="67"/>
    </location>
</feature>
<organism evidence="2 3">
    <name type="scientific">Nitrosomonas eutropha (strain DSM 101675 / C91 / Nm57)</name>
    <dbReference type="NCBI Taxonomy" id="335283"/>
    <lineage>
        <taxon>Bacteria</taxon>
        <taxon>Pseudomonadati</taxon>
        <taxon>Pseudomonadota</taxon>
        <taxon>Betaproteobacteria</taxon>
        <taxon>Nitrosomonadales</taxon>
        <taxon>Nitrosomonadaceae</taxon>
        <taxon>Nitrosomonas</taxon>
    </lineage>
</organism>
<dbReference type="Proteomes" id="UP000001966">
    <property type="component" value="Chromosome"/>
</dbReference>
<dbReference type="eggNOG" id="ENOG5030BX7">
    <property type="taxonomic scope" value="Bacteria"/>
</dbReference>
<keyword evidence="1" id="KW-0472">Membrane</keyword>
<dbReference type="EMBL" id="CP000450">
    <property type="protein sequence ID" value="ABI59699.1"/>
    <property type="molecule type" value="Genomic_DNA"/>
</dbReference>
<keyword evidence="1" id="KW-0812">Transmembrane</keyword>
<dbReference type="HOGENOM" id="CLU_157933_0_0_4"/>
<name>Q0AG33_NITEC</name>
<protein>
    <recommendedName>
        <fullName evidence="4">LydA family holin superfamily III</fullName>
    </recommendedName>
</protein>
<keyword evidence="1" id="KW-1133">Transmembrane helix</keyword>
<dbReference type="InterPro" id="IPR032126">
    <property type="entry name" value="LydA_holin"/>
</dbReference>
<dbReference type="AlphaFoldDB" id="Q0AG33"/>
<sequence>MSMHHDKDPTTWSIEVWTLAIVMAIVGGLASIIQKLPCERTRPFSALELIGEMITSAFVGMLVFMALEAVDMPLGVCAAGSGVGGHMATRLLFLVENVIEKRIKDMEREK</sequence>
<dbReference type="TCDB" id="1.E.5.2.4">
    <property type="family name" value="the prd1 phage p35 holin (p35 holin) family"/>
</dbReference>
<reference evidence="2 3" key="1">
    <citation type="journal article" date="2007" name="Environ. Microbiol.">
        <title>Whole-genome analysis of the ammonia-oxidizing bacterium, Nitrosomonas eutropha C91: implications for niche adaptation.</title>
        <authorList>
            <person name="Stein L.Y."/>
            <person name="Arp D.J."/>
            <person name="Berube P.M."/>
            <person name="Chain P.S."/>
            <person name="Hauser L."/>
            <person name="Jetten M.S."/>
            <person name="Klotz M.G."/>
            <person name="Larimer F.W."/>
            <person name="Norton J.M."/>
            <person name="Op den Camp H.J.M."/>
            <person name="Shin M."/>
            <person name="Wei X."/>
        </authorList>
    </citation>
    <scope>NUCLEOTIDE SEQUENCE [LARGE SCALE GENOMIC DNA]</scope>
    <source>
        <strain evidence="3">DSM 101675 / C91 / Nm57</strain>
    </source>
</reference>
<feature type="transmembrane region" description="Helical" evidence="1">
    <location>
        <begin position="12"/>
        <end position="33"/>
    </location>
</feature>
<proteinExistence type="predicted"/>
<dbReference type="KEGG" id="net:Neut_1453"/>
<evidence type="ECO:0000313" key="3">
    <source>
        <dbReference type="Proteomes" id="UP000001966"/>
    </source>
</evidence>
<evidence type="ECO:0000313" key="2">
    <source>
        <dbReference type="EMBL" id="ABI59699.1"/>
    </source>
</evidence>
<dbReference type="STRING" id="335283.Neut_1453"/>
<gene>
    <name evidence="2" type="ordered locus">Neut_1453</name>
</gene>
<accession>Q0AG33</accession>
<feature type="transmembrane region" description="Helical" evidence="1">
    <location>
        <begin position="73"/>
        <end position="95"/>
    </location>
</feature>
<evidence type="ECO:0000256" key="1">
    <source>
        <dbReference type="SAM" id="Phobius"/>
    </source>
</evidence>
<dbReference type="Pfam" id="PF16083">
    <property type="entry name" value="Phage_holin_3_3"/>
    <property type="match status" value="1"/>
</dbReference>
<dbReference type="OrthoDB" id="6555944at2"/>